<reference evidence="2 3" key="1">
    <citation type="submission" date="2018-10" db="EMBL/GenBank/DDBJ databases">
        <title>Genomic Encyclopedia of Type Strains, Phase IV (KMG-IV): sequencing the most valuable type-strain genomes for metagenomic binning, comparative biology and taxonomic classification.</title>
        <authorList>
            <person name="Goeker M."/>
        </authorList>
    </citation>
    <scope>NUCLEOTIDE SEQUENCE [LARGE SCALE GENOMIC DNA]</scope>
    <source>
        <strain evidence="2 3">DSM 4734</strain>
    </source>
</reference>
<dbReference type="Proteomes" id="UP000273675">
    <property type="component" value="Unassembled WGS sequence"/>
</dbReference>
<evidence type="ECO:0000259" key="1">
    <source>
        <dbReference type="Pfam" id="PF05618"/>
    </source>
</evidence>
<dbReference type="RefSeq" id="WP_121210632.1">
    <property type="nucleotide sequence ID" value="NZ_RBIM01000003.1"/>
</dbReference>
<evidence type="ECO:0000313" key="3">
    <source>
        <dbReference type="Proteomes" id="UP000273675"/>
    </source>
</evidence>
<accession>A0A495DDB0</accession>
<dbReference type="EMBL" id="RBIM01000003">
    <property type="protein sequence ID" value="RKR00308.1"/>
    <property type="molecule type" value="Genomic_DNA"/>
</dbReference>
<gene>
    <name evidence="2" type="ORF">C7435_1513</name>
</gene>
<dbReference type="AlphaFoldDB" id="A0A495DDB0"/>
<name>A0A495DDB0_9PROT</name>
<dbReference type="Pfam" id="PF05618">
    <property type="entry name" value="Zn_protease"/>
    <property type="match status" value="1"/>
</dbReference>
<dbReference type="InterPro" id="IPR008503">
    <property type="entry name" value="Asp_endopeptidase"/>
</dbReference>
<feature type="domain" description="Retropepsin-like aspartic endopeptidase" evidence="1">
    <location>
        <begin position="19"/>
        <end position="152"/>
    </location>
</feature>
<dbReference type="PANTHER" id="PTHR38037:SF1">
    <property type="entry name" value="ATP-DEPENDENT ZINC PROTEASE DOMAIN-CONTAINING PROTEIN-RELATED"/>
    <property type="match status" value="1"/>
</dbReference>
<sequence>MVRKTKSKSSAQPGAPSIVVGWREWVCLPDLGAVRVKAKIDTGARTSAIHAWKIQPFDKDGENWVRFELHPNQDDNKTRIPCEARVVDSRLIKSSNGQEQRRYVVRTAMQLGPHVWPIELTLTRRDEMGFRMLVGRTALKPGALVNPSKSFLCPTVA</sequence>
<evidence type="ECO:0000313" key="2">
    <source>
        <dbReference type="EMBL" id="RKR00308.1"/>
    </source>
</evidence>
<dbReference type="SUPFAM" id="SSF50630">
    <property type="entry name" value="Acid proteases"/>
    <property type="match status" value="1"/>
</dbReference>
<protein>
    <recommendedName>
        <fullName evidence="1">Retropepsin-like aspartic endopeptidase domain-containing protein</fullName>
    </recommendedName>
</protein>
<dbReference type="PANTHER" id="PTHR38037">
    <property type="entry name" value="ZN_PROTEASE DOMAIN-CONTAINING PROTEIN"/>
    <property type="match status" value="1"/>
</dbReference>
<proteinExistence type="predicted"/>
<dbReference type="OrthoDB" id="9782977at2"/>
<dbReference type="InterPro" id="IPR021109">
    <property type="entry name" value="Peptidase_aspartic_dom_sf"/>
</dbReference>
<organism evidence="2 3">
    <name type="scientific">Maricaulis maris</name>
    <dbReference type="NCBI Taxonomy" id="74318"/>
    <lineage>
        <taxon>Bacteria</taxon>
        <taxon>Pseudomonadati</taxon>
        <taxon>Pseudomonadota</taxon>
        <taxon>Alphaproteobacteria</taxon>
        <taxon>Maricaulales</taxon>
        <taxon>Maricaulaceae</taxon>
        <taxon>Maricaulis</taxon>
    </lineage>
</organism>
<dbReference type="Gene3D" id="2.40.70.10">
    <property type="entry name" value="Acid Proteases"/>
    <property type="match status" value="1"/>
</dbReference>
<comment type="caution">
    <text evidence="2">The sequence shown here is derived from an EMBL/GenBank/DDBJ whole genome shotgun (WGS) entry which is preliminary data.</text>
</comment>